<sequence length="182" mass="21037">MPAEELFHLFERLSAKNPIGYTTAVFDENFTGREKNRPCETNIICSLTSQDVMPPILYFLCKALARSQKKSAVTYGYFFGRQLPGDDFGAWHSSDLWYTYGSLNKCWRPFTEKDDQLSERMMEYFVQFIKTGNPNREGLPCWEPLTKKRFMIFDIGKCKMGRPKIGGLIKEMFFSKGPGMGM</sequence>
<reference evidence="2" key="1">
    <citation type="submission" date="2020-10" db="EMBL/GenBank/DDBJ databases">
        <authorList>
            <person name="Gilroy R."/>
        </authorList>
    </citation>
    <scope>NUCLEOTIDE SEQUENCE</scope>
    <source>
        <strain evidence="2">ChiSjej5B23-6657</strain>
    </source>
</reference>
<dbReference type="InterPro" id="IPR002018">
    <property type="entry name" value="CarbesteraseB"/>
</dbReference>
<comment type="caution">
    <text evidence="2">The sequence shown here is derived from an EMBL/GenBank/DDBJ whole genome shotgun (WGS) entry which is preliminary data.</text>
</comment>
<name>A0A9D1E9C8_9FIRM</name>
<dbReference type="Gene3D" id="3.40.50.1820">
    <property type="entry name" value="alpha/beta hydrolase"/>
    <property type="match status" value="1"/>
</dbReference>
<feature type="domain" description="Carboxylesterase type B" evidence="1">
    <location>
        <begin position="62"/>
        <end position="157"/>
    </location>
</feature>
<dbReference type="SUPFAM" id="SSF53474">
    <property type="entry name" value="alpha/beta-Hydrolases"/>
    <property type="match status" value="1"/>
</dbReference>
<dbReference type="AlphaFoldDB" id="A0A9D1E9C8"/>
<evidence type="ECO:0000259" key="1">
    <source>
        <dbReference type="Pfam" id="PF00135"/>
    </source>
</evidence>
<protein>
    <submittedName>
        <fullName evidence="2">Carboxylesterase family protein</fullName>
    </submittedName>
</protein>
<evidence type="ECO:0000313" key="2">
    <source>
        <dbReference type="EMBL" id="HIR70810.1"/>
    </source>
</evidence>
<dbReference type="Proteomes" id="UP000823912">
    <property type="component" value="Unassembled WGS sequence"/>
</dbReference>
<dbReference type="Pfam" id="PF00135">
    <property type="entry name" value="COesterase"/>
    <property type="match status" value="1"/>
</dbReference>
<evidence type="ECO:0000313" key="3">
    <source>
        <dbReference type="Proteomes" id="UP000823912"/>
    </source>
</evidence>
<proteinExistence type="predicted"/>
<gene>
    <name evidence="2" type="ORF">IAA55_05975</name>
</gene>
<reference evidence="2" key="2">
    <citation type="journal article" date="2021" name="PeerJ">
        <title>Extensive microbial diversity within the chicken gut microbiome revealed by metagenomics and culture.</title>
        <authorList>
            <person name="Gilroy R."/>
            <person name="Ravi A."/>
            <person name="Getino M."/>
            <person name="Pursley I."/>
            <person name="Horton D.L."/>
            <person name="Alikhan N.F."/>
            <person name="Baker D."/>
            <person name="Gharbi K."/>
            <person name="Hall N."/>
            <person name="Watson M."/>
            <person name="Adriaenssens E.M."/>
            <person name="Foster-Nyarko E."/>
            <person name="Jarju S."/>
            <person name="Secka A."/>
            <person name="Antonio M."/>
            <person name="Oren A."/>
            <person name="Chaudhuri R.R."/>
            <person name="La Ragione R."/>
            <person name="Hildebrand F."/>
            <person name="Pallen M.J."/>
        </authorList>
    </citation>
    <scope>NUCLEOTIDE SEQUENCE</scope>
    <source>
        <strain evidence="2">ChiSjej5B23-6657</strain>
    </source>
</reference>
<dbReference type="InterPro" id="IPR029058">
    <property type="entry name" value="AB_hydrolase_fold"/>
</dbReference>
<organism evidence="2 3">
    <name type="scientific">Candidatus Pullilachnospira gallistercoris</name>
    <dbReference type="NCBI Taxonomy" id="2840911"/>
    <lineage>
        <taxon>Bacteria</taxon>
        <taxon>Bacillati</taxon>
        <taxon>Bacillota</taxon>
        <taxon>Clostridia</taxon>
        <taxon>Lachnospirales</taxon>
        <taxon>Lachnospiraceae</taxon>
        <taxon>Lachnospiraceae incertae sedis</taxon>
        <taxon>Candidatus Pullilachnospira</taxon>
    </lineage>
</organism>
<dbReference type="EMBL" id="DVHM01000097">
    <property type="protein sequence ID" value="HIR70810.1"/>
    <property type="molecule type" value="Genomic_DNA"/>
</dbReference>
<accession>A0A9D1E9C8</accession>